<accession>A0A0M4D863</accession>
<evidence type="ECO:0000313" key="3">
    <source>
        <dbReference type="Proteomes" id="UP000057158"/>
    </source>
</evidence>
<protein>
    <submittedName>
        <fullName evidence="2">Uncharacterized protein</fullName>
    </submittedName>
</protein>
<feature type="region of interest" description="Disordered" evidence="1">
    <location>
        <begin position="211"/>
        <end position="237"/>
    </location>
</feature>
<organism evidence="2 3">
    <name type="scientific">Desulfuromonas soudanensis</name>
    <dbReference type="NCBI Taxonomy" id="1603606"/>
    <lineage>
        <taxon>Bacteria</taxon>
        <taxon>Pseudomonadati</taxon>
        <taxon>Thermodesulfobacteriota</taxon>
        <taxon>Desulfuromonadia</taxon>
        <taxon>Desulfuromonadales</taxon>
        <taxon>Desulfuromonadaceae</taxon>
        <taxon>Desulfuromonas</taxon>
    </lineage>
</organism>
<evidence type="ECO:0000256" key="1">
    <source>
        <dbReference type="SAM" id="MobiDB-lite"/>
    </source>
</evidence>
<keyword evidence="3" id="KW-1185">Reference proteome</keyword>
<gene>
    <name evidence="2" type="ORF">DSOUD_1031</name>
</gene>
<dbReference type="STRING" id="1603606.DSOUD_1031"/>
<name>A0A0M4D863_9BACT</name>
<dbReference type="AlphaFoldDB" id="A0A0M4D863"/>
<dbReference type="EMBL" id="CP010802">
    <property type="protein sequence ID" value="ALC15817.1"/>
    <property type="molecule type" value="Genomic_DNA"/>
</dbReference>
<dbReference type="KEGG" id="des:DSOUD_1031"/>
<evidence type="ECO:0000313" key="2">
    <source>
        <dbReference type="EMBL" id="ALC15817.1"/>
    </source>
</evidence>
<feature type="compositionally biased region" description="Polar residues" evidence="1">
    <location>
        <begin position="211"/>
        <end position="220"/>
    </location>
</feature>
<dbReference type="RefSeq" id="WP_053549982.1">
    <property type="nucleotide sequence ID" value="NZ_CP010802.1"/>
</dbReference>
<sequence>MDNTPKSKAEVAIERIMQELDPASDRYRILATAKVFKSSWVELGEELLKVSTKNLFRQWGYNSFDDYCTQEVRIKKPTAQKLTMAYRFMEKEEPELLARERELKPLPDYRSVDLLRKAREEKDFTQEEYADLRKAVIEEDRSHPAVLKRFKEVAAAKSDEEPPPEIHIKASLSAARRLDTALRTVAGTPEEFSSTVAELVGWLEEQLKTIGSSSIPTSGNSEGGDAGTPPWEDDGEI</sequence>
<reference evidence="2 3" key="1">
    <citation type="submission" date="2015-07" db="EMBL/GenBank/DDBJ databases">
        <title>Isolation and Genomic Characterization of a Novel Halophilic Metal-Reducing Deltaproteobacterium from the Deep Subsurface.</title>
        <authorList>
            <person name="Badalamenti J.P."/>
            <person name="Summers Z.M."/>
            <person name="Gralnick J.A."/>
            <person name="Bond D.R."/>
        </authorList>
    </citation>
    <scope>NUCLEOTIDE SEQUENCE [LARGE SCALE GENOMIC DNA]</scope>
    <source>
        <strain evidence="2 3">WTL</strain>
    </source>
</reference>
<dbReference type="PATRIC" id="fig|1603606.3.peg.1134"/>
<proteinExistence type="predicted"/>
<dbReference type="Proteomes" id="UP000057158">
    <property type="component" value="Chromosome"/>
</dbReference>